<name>A0AAX2AIS4_9BACT</name>
<dbReference type="RefSeq" id="WP_114842216.1">
    <property type="nucleotide sequence ID" value="NZ_CP031219.1"/>
</dbReference>
<proteinExistence type="predicted"/>
<evidence type="ECO:0000313" key="3">
    <source>
        <dbReference type="Proteomes" id="UP000290092"/>
    </source>
</evidence>
<dbReference type="Pfam" id="PF21948">
    <property type="entry name" value="LplA-B_cat"/>
    <property type="match status" value="1"/>
</dbReference>
<dbReference type="PANTHER" id="PTHR43679:SF2">
    <property type="entry name" value="OCTANOYL-[GCVH]:PROTEIN N-OCTANOYLTRANSFERASE"/>
    <property type="match status" value="1"/>
</dbReference>
<dbReference type="PANTHER" id="PTHR43679">
    <property type="entry name" value="OCTANOYLTRANSFERASE LIPM-RELATED"/>
    <property type="match status" value="1"/>
</dbReference>
<sequence>MIKNKKFRLIVSNKQNAKVNMSIDKALASCFKENDLPILRLYTWENSFTVGLSQKCEDYKEFINEYKNNCAKRITGGGVLFHGHDLSYSLVLPSNDFEGLSVKQSYERICQFLLTFYKNLGLEAAFAKDLPSVQLSKHEFCQIGYEAYDILVNGTKIGGNAQKRAKKMIFQHGSIPIYGLNNKKRVGSSLEEFNINMDFEEATKRVIEAFKESFDVEFLNSSLNSIESEKLTKILEE</sequence>
<evidence type="ECO:0000259" key="1">
    <source>
        <dbReference type="PROSITE" id="PS51733"/>
    </source>
</evidence>
<dbReference type="SUPFAM" id="SSF55681">
    <property type="entry name" value="Class II aaRS and biotin synthetases"/>
    <property type="match status" value="1"/>
</dbReference>
<accession>A0AAX2AIS4</accession>
<dbReference type="AlphaFoldDB" id="A0AAX2AIS4"/>
<dbReference type="InterPro" id="IPR045864">
    <property type="entry name" value="aa-tRNA-synth_II/BPL/LPL"/>
</dbReference>
<dbReference type="GO" id="GO:0016874">
    <property type="term" value="F:ligase activity"/>
    <property type="evidence" value="ECO:0007669"/>
    <property type="project" value="UniProtKB-KW"/>
</dbReference>
<dbReference type="PROSITE" id="PS51733">
    <property type="entry name" value="BPL_LPL_CATALYTIC"/>
    <property type="match status" value="1"/>
</dbReference>
<protein>
    <submittedName>
        <fullName evidence="2">Ligase</fullName>
    </submittedName>
</protein>
<dbReference type="InterPro" id="IPR004143">
    <property type="entry name" value="BPL_LPL_catalytic"/>
</dbReference>
<dbReference type="Proteomes" id="UP000290092">
    <property type="component" value="Unassembled WGS sequence"/>
</dbReference>
<dbReference type="InterPro" id="IPR050664">
    <property type="entry name" value="Octanoyltrans_LipM/LipL"/>
</dbReference>
<dbReference type="Gene3D" id="3.30.930.10">
    <property type="entry name" value="Bira Bifunctional Protein, Domain 2"/>
    <property type="match status" value="1"/>
</dbReference>
<dbReference type="KEGG" id="amyt:AMYT_1803"/>
<gene>
    <name evidence="2" type="ORF">CP985_08840</name>
</gene>
<evidence type="ECO:0000313" key="2">
    <source>
        <dbReference type="EMBL" id="RXK15346.1"/>
    </source>
</evidence>
<keyword evidence="2" id="KW-0436">Ligase</keyword>
<organism evidence="2 3">
    <name type="scientific">Malaciobacter mytili LMG 24559</name>
    <dbReference type="NCBI Taxonomy" id="1032238"/>
    <lineage>
        <taxon>Bacteria</taxon>
        <taxon>Pseudomonadati</taxon>
        <taxon>Campylobacterota</taxon>
        <taxon>Epsilonproteobacteria</taxon>
        <taxon>Campylobacterales</taxon>
        <taxon>Arcobacteraceae</taxon>
        <taxon>Malaciobacter</taxon>
    </lineage>
</organism>
<feature type="domain" description="BPL/LPL catalytic" evidence="1">
    <location>
        <begin position="33"/>
        <end position="218"/>
    </location>
</feature>
<keyword evidence="3" id="KW-1185">Reference proteome</keyword>
<reference evidence="2 3" key="1">
    <citation type="submission" date="2017-09" db="EMBL/GenBank/DDBJ databases">
        <title>Genomics of the genus Arcobacter.</title>
        <authorList>
            <person name="Perez-Cataluna A."/>
            <person name="Figueras M.J."/>
            <person name="Salas-Masso N."/>
        </authorList>
    </citation>
    <scope>NUCLEOTIDE SEQUENCE [LARGE SCALE GENOMIC DNA]</scope>
    <source>
        <strain evidence="2 3">CECT 7386</strain>
    </source>
</reference>
<comment type="caution">
    <text evidence="2">The sequence shown here is derived from an EMBL/GenBank/DDBJ whole genome shotgun (WGS) entry which is preliminary data.</text>
</comment>
<dbReference type="EMBL" id="NXID01000030">
    <property type="protein sequence ID" value="RXK15346.1"/>
    <property type="molecule type" value="Genomic_DNA"/>
</dbReference>